<dbReference type="InterPro" id="IPR036942">
    <property type="entry name" value="Beta-barrel_TonB_sf"/>
</dbReference>
<evidence type="ECO:0000259" key="15">
    <source>
        <dbReference type="Pfam" id="PF07715"/>
    </source>
</evidence>
<dbReference type="PROSITE" id="PS52016">
    <property type="entry name" value="TONB_DEPENDENT_REC_3"/>
    <property type="match status" value="1"/>
</dbReference>
<keyword evidence="7" id="KW-0406">Ion transport</keyword>
<evidence type="ECO:0000259" key="14">
    <source>
        <dbReference type="Pfam" id="PF00593"/>
    </source>
</evidence>
<evidence type="ECO:0000256" key="2">
    <source>
        <dbReference type="ARBA" id="ARBA00022448"/>
    </source>
</evidence>
<feature type="domain" description="TonB-dependent receptor plug" evidence="15">
    <location>
        <begin position="41"/>
        <end position="148"/>
    </location>
</feature>
<accession>A0A1X9N8E9</accession>
<keyword evidence="5 11" id="KW-0812">Transmembrane</keyword>
<keyword evidence="17" id="KW-1185">Reference proteome</keyword>
<comment type="subcellular location">
    <subcellularLocation>
        <location evidence="1 11">Cell outer membrane</location>
        <topology evidence="1 11">Multi-pass membrane protein</topology>
    </subcellularLocation>
</comment>
<keyword evidence="13" id="KW-0732">Signal</keyword>
<evidence type="ECO:0000313" key="16">
    <source>
        <dbReference type="EMBL" id="ARN72712.1"/>
    </source>
</evidence>
<dbReference type="GO" id="GO:0006826">
    <property type="term" value="P:iron ion transport"/>
    <property type="evidence" value="ECO:0007669"/>
    <property type="project" value="UniProtKB-KW"/>
</dbReference>
<dbReference type="InterPro" id="IPR012910">
    <property type="entry name" value="Plug_dom"/>
</dbReference>
<keyword evidence="10 11" id="KW-0998">Cell outer membrane</keyword>
<dbReference type="RefSeq" id="WP_085756798.1">
    <property type="nucleotide sequence ID" value="NZ_CP019343.1"/>
</dbReference>
<sequence>MRTIKPLVAAVLFSLGGSISVAHGAQLEEVVVTATKTSASLQDVPVAVNAFNAETIQEAGINNANDLAIMTPSLTVTSNSSPFNTKLAIRGIGTSQNDPALEPSVGLFVNGVFMGRSGLGMSDLTDIERIEVLQGPQGTLYGKNTNAGLISVFTKRPSFEGVEGYIEATAGNYNKTQLTVAVTGPISDTVAYRLSGNTHQHDGYYDNVGGNDQNDADDWNIQGKIIWEPSDQLSILLSGSTMGRDVTCCAADVVHENIVQDELENQGYPRDKNDPYDYEIGVNQDSSFDMESSMVSLNIDYDLGWGTLTSISAWSDYDYYSSSDADRSQLDVMYTLEEYSAGESLSQELQLTSSYGDIDYMLGLFYYDQEIQRGDGGPTTVLGEDFLTIAGQQGLPGDVSTVAQPGDYLFGQNIWDSQTFAVFGQATWHVADRWHFTGGIRWTEEDREADLYVDNFSTSLAAGDDSLDTLFDLSAEPIDAVLDRNSENVDWLLKAAYDVGDDSMVYASASTGTKSGNFNGVNGTVEEREFDDEFTTSYEVGLKSTLFDSSVRLNAAIFLTEIEDYQTQRGREDGLGTIVVNEGEAETSGIDIQLEARPLSNLTLSAGVIYLHNYEVTEGPSEGRPLLHAADYSGNLGATVVFPLGDGMLFLRGDYTYQDDHITTGVPNYQEKDVDDRTLVNMRTGWRNDQWNISIWGKNLTDDEYASLTPGRNAYVGHTAYFLTPPKTYGATVRYNFER</sequence>
<evidence type="ECO:0000256" key="11">
    <source>
        <dbReference type="PROSITE-ProRule" id="PRU01360"/>
    </source>
</evidence>
<keyword evidence="2 11" id="KW-0813">Transport</keyword>
<comment type="similarity">
    <text evidence="11 12">Belongs to the TonB-dependent receptor family.</text>
</comment>
<evidence type="ECO:0000256" key="9">
    <source>
        <dbReference type="ARBA" id="ARBA00023136"/>
    </source>
</evidence>
<organism evidence="16 17">
    <name type="scientific">Oceanicoccus sagamiensis</name>
    <dbReference type="NCBI Taxonomy" id="716816"/>
    <lineage>
        <taxon>Bacteria</taxon>
        <taxon>Pseudomonadati</taxon>
        <taxon>Pseudomonadota</taxon>
        <taxon>Gammaproteobacteria</taxon>
        <taxon>Cellvibrionales</taxon>
        <taxon>Spongiibacteraceae</taxon>
        <taxon>Oceanicoccus</taxon>
    </lineage>
</organism>
<dbReference type="Proteomes" id="UP000193450">
    <property type="component" value="Chromosome"/>
</dbReference>
<keyword evidence="4" id="KW-0410">Iron transport</keyword>
<feature type="domain" description="TonB-dependent receptor-like beta-barrel" evidence="14">
    <location>
        <begin position="273"/>
        <end position="700"/>
    </location>
</feature>
<evidence type="ECO:0000256" key="1">
    <source>
        <dbReference type="ARBA" id="ARBA00004571"/>
    </source>
</evidence>
<dbReference type="OrthoDB" id="7051185at2"/>
<evidence type="ECO:0000256" key="10">
    <source>
        <dbReference type="ARBA" id="ARBA00023237"/>
    </source>
</evidence>
<dbReference type="KEGG" id="osg:BST96_00420"/>
<evidence type="ECO:0000256" key="8">
    <source>
        <dbReference type="ARBA" id="ARBA00023077"/>
    </source>
</evidence>
<keyword evidence="9 11" id="KW-0472">Membrane</keyword>
<dbReference type="SUPFAM" id="SSF56935">
    <property type="entry name" value="Porins"/>
    <property type="match status" value="1"/>
</dbReference>
<dbReference type="AlphaFoldDB" id="A0A1X9N8E9"/>
<keyword evidence="3 11" id="KW-1134">Transmembrane beta strand</keyword>
<name>A0A1X9N8E9_9GAMM</name>
<dbReference type="STRING" id="716816.BST96_00420"/>
<dbReference type="GO" id="GO:0009279">
    <property type="term" value="C:cell outer membrane"/>
    <property type="evidence" value="ECO:0007669"/>
    <property type="project" value="UniProtKB-SubCell"/>
</dbReference>
<feature type="chain" id="PRO_5013050157" description="TonB-dependent receptor" evidence="13">
    <location>
        <begin position="25"/>
        <end position="739"/>
    </location>
</feature>
<evidence type="ECO:0000256" key="3">
    <source>
        <dbReference type="ARBA" id="ARBA00022452"/>
    </source>
</evidence>
<dbReference type="Gene3D" id="2.40.170.20">
    <property type="entry name" value="TonB-dependent receptor, beta-barrel domain"/>
    <property type="match status" value="1"/>
</dbReference>
<evidence type="ECO:0000256" key="4">
    <source>
        <dbReference type="ARBA" id="ARBA00022496"/>
    </source>
</evidence>
<evidence type="ECO:0000256" key="12">
    <source>
        <dbReference type="RuleBase" id="RU003357"/>
    </source>
</evidence>
<evidence type="ECO:0000256" key="7">
    <source>
        <dbReference type="ARBA" id="ARBA00023065"/>
    </source>
</evidence>
<evidence type="ECO:0000256" key="5">
    <source>
        <dbReference type="ARBA" id="ARBA00022692"/>
    </source>
</evidence>
<dbReference type="Pfam" id="PF00593">
    <property type="entry name" value="TonB_dep_Rec_b-barrel"/>
    <property type="match status" value="1"/>
</dbReference>
<evidence type="ECO:0000313" key="17">
    <source>
        <dbReference type="Proteomes" id="UP000193450"/>
    </source>
</evidence>
<dbReference type="EMBL" id="CP019343">
    <property type="protein sequence ID" value="ARN72712.1"/>
    <property type="molecule type" value="Genomic_DNA"/>
</dbReference>
<proteinExistence type="inferred from homology"/>
<keyword evidence="6" id="KW-0408">Iron</keyword>
<keyword evidence="8 12" id="KW-0798">TonB box</keyword>
<evidence type="ECO:0000256" key="13">
    <source>
        <dbReference type="SAM" id="SignalP"/>
    </source>
</evidence>
<evidence type="ECO:0008006" key="18">
    <source>
        <dbReference type="Google" id="ProtNLM"/>
    </source>
</evidence>
<protein>
    <recommendedName>
        <fullName evidence="18">TonB-dependent receptor</fullName>
    </recommendedName>
</protein>
<dbReference type="PANTHER" id="PTHR32552">
    <property type="entry name" value="FERRICHROME IRON RECEPTOR-RELATED"/>
    <property type="match status" value="1"/>
</dbReference>
<dbReference type="InterPro" id="IPR039426">
    <property type="entry name" value="TonB-dep_rcpt-like"/>
</dbReference>
<dbReference type="Pfam" id="PF07715">
    <property type="entry name" value="Plug"/>
    <property type="match status" value="1"/>
</dbReference>
<evidence type="ECO:0000256" key="6">
    <source>
        <dbReference type="ARBA" id="ARBA00023004"/>
    </source>
</evidence>
<feature type="signal peptide" evidence="13">
    <location>
        <begin position="1"/>
        <end position="24"/>
    </location>
</feature>
<dbReference type="PANTHER" id="PTHR32552:SF81">
    <property type="entry name" value="TONB-DEPENDENT OUTER MEMBRANE RECEPTOR"/>
    <property type="match status" value="1"/>
</dbReference>
<gene>
    <name evidence="16" type="ORF">BST96_00420</name>
</gene>
<dbReference type="InterPro" id="IPR000531">
    <property type="entry name" value="Beta-barrel_TonB"/>
</dbReference>
<reference evidence="16 17" key="1">
    <citation type="submission" date="2016-11" db="EMBL/GenBank/DDBJ databases">
        <title>Trade-off between light-utilization and light-protection in marine flavobacteria.</title>
        <authorList>
            <person name="Kumagai Y."/>
        </authorList>
    </citation>
    <scope>NUCLEOTIDE SEQUENCE [LARGE SCALE GENOMIC DNA]</scope>
    <source>
        <strain evidence="16 17">NBRC 107125</strain>
    </source>
</reference>